<feature type="coiled-coil region" evidence="10">
    <location>
        <begin position="947"/>
        <end position="974"/>
    </location>
</feature>
<dbReference type="InterPro" id="IPR008672">
    <property type="entry name" value="Mad1"/>
</dbReference>
<organism evidence="12 13">
    <name type="scientific">Pyrenophora seminiperda CCB06</name>
    <dbReference type="NCBI Taxonomy" id="1302712"/>
    <lineage>
        <taxon>Eukaryota</taxon>
        <taxon>Fungi</taxon>
        <taxon>Dikarya</taxon>
        <taxon>Ascomycota</taxon>
        <taxon>Pezizomycotina</taxon>
        <taxon>Dothideomycetes</taxon>
        <taxon>Pleosporomycetidae</taxon>
        <taxon>Pleosporales</taxon>
        <taxon>Pleosporineae</taxon>
        <taxon>Pleosporaceae</taxon>
        <taxon>Pyrenophora</taxon>
    </lineage>
</organism>
<sequence>MASSNEIPNLRTLLGQRRGGSSRGTARGRGGADIGASSEERAQLLDDAVKGTDQDAAGSRVSCVELGYLHDPYAKLFATQQTTRKLPLLNRGTYVRTSAIDLLVTKFLVTNPASPKQIISLGAGTDTRYFRLVDLYPQTRLIYHEIDFSTNTLAKIAAIQRQPQLHQKLQSAPSSSTSYHSETYNIHALDLRSLADASEETRLPQLPNVDPSIPTLILSEMCLVYLQPSAAQSVVSSLLTHYLQPTTPASLILYEPILPQDAFGRTMISNLRSRNIHLHTLTAYPGLGHQRARLQAYGLTAGAKVADTNAIWRGWISEEEKERIAGLEFLDELEELEMLLQHYCVAWGWRDGESDVFSKAWADPSFNFLTGEEEPESPPPPAAAKREPLRETFRTTFRASQNAPHTVVASDPINEDLRAQLNTVRYELETAKQEKEMMKLEHAQELRDAQNRADADFRKAQQVEASSSLTAKKHEALTKELAESQTRAANERQALERRLRESQERAQSLQEEYDEVKEELSTSQRQNEHRFNTLQTEHQKLKDSMEEMQTDLQSKVNALQTSQKKLAQKEDEVGQMEAEILRLKAITGDAETLEVIKRELSDQVAHIKKLETLTREQNAELKQYRKQHKAIEVVEEEKRSLQNKLRIMDDVQQQLGEAQLRNQVLEEERHSWTSYLEAETETHGEVMFETPQDLARAFIQERIERTDLLNRLGEIKPELSVKEATIEALEEDKAKLQAEIQQLKAGGSAAAAGGADAKLRARLERQKTLVTKEVEFLRAQVKAFDDEEREMQTDTFDAAKSERIRELEDLVDQYRKEIDSLQAEFNSLEKPAGTVAGQKRPLETDENEERVGELRRKNRQLQDDFSALQKKMKLVESEYKAQHSQLKKLKESSRTRVLELKSNPTADAEALKLSTVRTLREANAQLLSQLESNHRTPPSTTVPLATLTAAQDELEELKFQLASSSKKIDRLKQIWTAKSLEFREAVASILGWKLDFMPNGRVKVTSMFKPADEEGENSIVFDGENGTMKVSGGEQSVFAGEIRDQIVYWVEARKEIPCFLSALTLEFWEKGVGGQTMMG</sequence>
<dbReference type="FunFam" id="3.30.457.60:FF:000006">
    <property type="entry name" value="Spindle assembly checkpoint component MAD1"/>
    <property type="match status" value="1"/>
</dbReference>
<feature type="region of interest" description="Disordered" evidence="11">
    <location>
        <begin position="829"/>
        <end position="855"/>
    </location>
</feature>
<dbReference type="PANTHER" id="PTHR23168">
    <property type="entry name" value="MITOTIC SPINDLE ASSEMBLY CHECKPOINT PROTEIN MAD1 MITOTIC ARREST DEFICIENT-LIKE PROTEIN 1"/>
    <property type="match status" value="1"/>
</dbReference>
<dbReference type="Gene3D" id="3.40.50.150">
    <property type="entry name" value="Vaccinia Virus protein VP39"/>
    <property type="match status" value="1"/>
</dbReference>
<evidence type="ECO:0000256" key="8">
    <source>
        <dbReference type="ARBA" id="ARBA00023242"/>
    </source>
</evidence>
<keyword evidence="13" id="KW-1185">Reference proteome</keyword>
<dbReference type="GO" id="GO:0051315">
    <property type="term" value="P:attachment of mitotic spindle microtubules to kinetochore"/>
    <property type="evidence" value="ECO:0007669"/>
    <property type="project" value="TreeGrafter"/>
</dbReference>
<protein>
    <recommendedName>
        <fullName evidence="3">Spindle assembly checkpoint component MAD1</fullName>
    </recommendedName>
</protein>
<dbReference type="GO" id="GO:0007094">
    <property type="term" value="P:mitotic spindle assembly checkpoint signaling"/>
    <property type="evidence" value="ECO:0007669"/>
    <property type="project" value="InterPro"/>
</dbReference>
<dbReference type="Gene3D" id="3.30.457.60">
    <property type="match status" value="1"/>
</dbReference>
<proteinExistence type="inferred from homology"/>
<keyword evidence="5" id="KW-0132">Cell division</keyword>
<keyword evidence="9" id="KW-0131">Cell cycle</keyword>
<dbReference type="PANTHER" id="PTHR23168:SF0">
    <property type="entry name" value="MITOTIC SPINDLE ASSEMBLY CHECKPOINT PROTEIN MAD1"/>
    <property type="match status" value="1"/>
</dbReference>
<feature type="region of interest" description="Disordered" evidence="11">
    <location>
        <begin position="480"/>
        <end position="527"/>
    </location>
</feature>
<dbReference type="Gene3D" id="1.20.5.170">
    <property type="match status" value="1"/>
</dbReference>
<dbReference type="GO" id="GO:0000776">
    <property type="term" value="C:kinetochore"/>
    <property type="evidence" value="ECO:0007669"/>
    <property type="project" value="TreeGrafter"/>
</dbReference>
<keyword evidence="4" id="KW-0489">Methyltransferase</keyword>
<evidence type="ECO:0000256" key="3">
    <source>
        <dbReference type="ARBA" id="ARBA00022019"/>
    </source>
</evidence>
<dbReference type="GO" id="GO:0008168">
    <property type="term" value="F:methyltransferase activity"/>
    <property type="evidence" value="ECO:0007669"/>
    <property type="project" value="UniProtKB-KW"/>
</dbReference>
<keyword evidence="7" id="KW-0498">Mitosis</keyword>
<comment type="similarity">
    <text evidence="2">Belongs to the MAD1 family.</text>
</comment>
<evidence type="ECO:0000256" key="1">
    <source>
        <dbReference type="ARBA" id="ARBA00004123"/>
    </source>
</evidence>
<evidence type="ECO:0000313" key="13">
    <source>
        <dbReference type="Proteomes" id="UP000265663"/>
    </source>
</evidence>
<dbReference type="GO" id="GO:0072686">
    <property type="term" value="C:mitotic spindle"/>
    <property type="evidence" value="ECO:0007669"/>
    <property type="project" value="TreeGrafter"/>
</dbReference>
<evidence type="ECO:0000256" key="10">
    <source>
        <dbReference type="SAM" id="Coils"/>
    </source>
</evidence>
<accession>A0A3M7M517</accession>
<dbReference type="InterPro" id="IPR029063">
    <property type="entry name" value="SAM-dependent_MTases_sf"/>
</dbReference>
<feature type="compositionally biased region" description="Gly residues" evidence="11">
    <location>
        <begin position="17"/>
        <end position="33"/>
    </location>
</feature>
<dbReference type="Pfam" id="PF04072">
    <property type="entry name" value="LCM"/>
    <property type="match status" value="1"/>
</dbReference>
<gene>
    <name evidence="12" type="ORF">GMOD_00006424</name>
</gene>
<dbReference type="SUPFAM" id="SSF53335">
    <property type="entry name" value="S-adenosyl-L-methionine-dependent methyltransferases"/>
    <property type="match status" value="1"/>
</dbReference>
<evidence type="ECO:0000256" key="9">
    <source>
        <dbReference type="ARBA" id="ARBA00023306"/>
    </source>
</evidence>
<dbReference type="GO" id="GO:0032259">
    <property type="term" value="P:methylation"/>
    <property type="evidence" value="ECO:0007669"/>
    <property type="project" value="UniProtKB-KW"/>
</dbReference>
<dbReference type="Gene3D" id="6.10.250.90">
    <property type="match status" value="1"/>
</dbReference>
<evidence type="ECO:0000256" key="4">
    <source>
        <dbReference type="ARBA" id="ARBA00022603"/>
    </source>
</evidence>
<evidence type="ECO:0000313" key="12">
    <source>
        <dbReference type="EMBL" id="RMZ69591.1"/>
    </source>
</evidence>
<dbReference type="GO" id="GO:0005635">
    <property type="term" value="C:nuclear envelope"/>
    <property type="evidence" value="ECO:0007669"/>
    <property type="project" value="TreeGrafter"/>
</dbReference>
<dbReference type="Proteomes" id="UP000265663">
    <property type="component" value="Unassembled WGS sequence"/>
</dbReference>
<evidence type="ECO:0000256" key="7">
    <source>
        <dbReference type="ARBA" id="ARBA00022776"/>
    </source>
</evidence>
<dbReference type="AlphaFoldDB" id="A0A3M7M517"/>
<dbReference type="EMBL" id="KE747818">
    <property type="protein sequence ID" value="RMZ69591.1"/>
    <property type="molecule type" value="Genomic_DNA"/>
</dbReference>
<keyword evidence="10" id="KW-0175">Coiled coil</keyword>
<evidence type="ECO:0000256" key="11">
    <source>
        <dbReference type="SAM" id="MobiDB-lite"/>
    </source>
</evidence>
<evidence type="ECO:0000256" key="6">
    <source>
        <dbReference type="ARBA" id="ARBA00022679"/>
    </source>
</evidence>
<evidence type="ECO:0000256" key="2">
    <source>
        <dbReference type="ARBA" id="ARBA00008029"/>
    </source>
</evidence>
<keyword evidence="6" id="KW-0808">Transferase</keyword>
<dbReference type="GO" id="GO:0051301">
    <property type="term" value="P:cell division"/>
    <property type="evidence" value="ECO:0007669"/>
    <property type="project" value="UniProtKB-KW"/>
</dbReference>
<dbReference type="Pfam" id="PF05557">
    <property type="entry name" value="MAD"/>
    <property type="match status" value="1"/>
</dbReference>
<dbReference type="OrthoDB" id="331602at2759"/>
<feature type="region of interest" description="Disordered" evidence="11">
    <location>
        <begin position="1"/>
        <end position="37"/>
    </location>
</feature>
<evidence type="ECO:0000256" key="5">
    <source>
        <dbReference type="ARBA" id="ARBA00022618"/>
    </source>
</evidence>
<reference evidence="12 13" key="1">
    <citation type="journal article" date="2014" name="PLoS ONE">
        <title>De novo Genome Assembly of the Fungal Plant Pathogen Pyrenophora semeniperda.</title>
        <authorList>
            <person name="Soliai M.M."/>
            <person name="Meyer S.E."/>
            <person name="Udall J.A."/>
            <person name="Elzinga D.E."/>
            <person name="Hermansen R.A."/>
            <person name="Bodily P.M."/>
            <person name="Hart A.A."/>
            <person name="Coleman C.E."/>
        </authorList>
    </citation>
    <scope>NUCLEOTIDE SEQUENCE [LARGE SCALE GENOMIC DNA]</scope>
    <source>
        <strain evidence="12 13">CCB06</strain>
        <tissue evidence="12">Mycelium</tissue>
    </source>
</reference>
<name>A0A3M7M517_9PLEO</name>
<keyword evidence="8" id="KW-0539">Nucleus</keyword>
<dbReference type="InterPro" id="IPR007213">
    <property type="entry name" value="Ppm1/Ppm2/Tcmp"/>
</dbReference>
<feature type="compositionally biased region" description="Basic and acidic residues" evidence="11">
    <location>
        <begin position="489"/>
        <end position="504"/>
    </location>
</feature>
<comment type="subcellular location">
    <subcellularLocation>
        <location evidence="1">Nucleus</location>
    </subcellularLocation>
</comment>